<dbReference type="PRINTS" id="PR01590">
    <property type="entry name" value="HTHFIS"/>
</dbReference>
<comment type="caution">
    <text evidence="6">The sequence shown here is derived from an EMBL/GenBank/DDBJ whole genome shotgun (WGS) entry which is preliminary data.</text>
</comment>
<evidence type="ECO:0000313" key="6">
    <source>
        <dbReference type="EMBL" id="MCK8142016.1"/>
    </source>
</evidence>
<keyword evidence="7" id="KW-1185">Reference proteome</keyword>
<dbReference type="Proteomes" id="UP001139260">
    <property type="component" value="Unassembled WGS sequence"/>
</dbReference>
<dbReference type="PANTHER" id="PTHR32071">
    <property type="entry name" value="TRANSCRIPTIONAL REGULATORY PROTEIN"/>
    <property type="match status" value="1"/>
</dbReference>
<dbReference type="InterPro" id="IPR027417">
    <property type="entry name" value="P-loop_NTPase"/>
</dbReference>
<keyword evidence="4" id="KW-0804">Transcription</keyword>
<proteinExistence type="predicted"/>
<sequence>METVQNIKQRFEIIGNDPKLNRAIEKAIQVAPTDITVLVAGESGVGKENIPRIIHSLSHRKHGKYIAVNCGAIPEGTIDSELFGHEKGAFTGATNTREGYFEVADGGTIFLDEVGELPLTTQVRLLRVLENGEFIKVGSSQVQKTNVRIVAATNVNLFDAIEKGKFREDLYYRLSTVDIVLPPLRERKDDIHLLFRKFVADFAHKYKMPPLKLDENAIPVLQKFRWSGNIRQLRNVAEQISVLETNRDISVTTLQSYLPEQGSNLPSVIKDKKSENDFSTEREILYKVLFDMKSDLNDLKKLTLELIQNGSSKVQETNQHLIKKIYGSKDNDSEIDFEEEPRSALITSQNNDDLYQENDDNYLFAETIEEEETLRLEQKEIEMIKKSLEKNKGKRKAAADELGISERTLYRKIKQFDL</sequence>
<dbReference type="InterPro" id="IPR025943">
    <property type="entry name" value="Sigma_54_int_dom_ATP-bd_2"/>
</dbReference>
<dbReference type="InterPro" id="IPR009057">
    <property type="entry name" value="Homeodomain-like_sf"/>
</dbReference>
<evidence type="ECO:0000256" key="2">
    <source>
        <dbReference type="ARBA" id="ARBA00022840"/>
    </source>
</evidence>
<accession>A0A9X2BQ15</accession>
<dbReference type="EMBL" id="JALNUB010000005">
    <property type="protein sequence ID" value="MCK8142016.1"/>
    <property type="molecule type" value="Genomic_DNA"/>
</dbReference>
<keyword evidence="2" id="KW-0067">ATP-binding</keyword>
<dbReference type="InterPro" id="IPR003593">
    <property type="entry name" value="AAA+_ATPase"/>
</dbReference>
<evidence type="ECO:0000256" key="3">
    <source>
        <dbReference type="ARBA" id="ARBA00023015"/>
    </source>
</evidence>
<keyword evidence="1" id="KW-0547">Nucleotide-binding</keyword>
<dbReference type="InterPro" id="IPR058031">
    <property type="entry name" value="AAA_lid_NorR"/>
</dbReference>
<dbReference type="FunFam" id="3.40.50.300:FF:000006">
    <property type="entry name" value="DNA-binding transcriptional regulator NtrC"/>
    <property type="match status" value="1"/>
</dbReference>
<dbReference type="GO" id="GO:0006355">
    <property type="term" value="P:regulation of DNA-templated transcription"/>
    <property type="evidence" value="ECO:0007669"/>
    <property type="project" value="InterPro"/>
</dbReference>
<evidence type="ECO:0000256" key="4">
    <source>
        <dbReference type="ARBA" id="ARBA00023163"/>
    </source>
</evidence>
<dbReference type="RefSeq" id="WP_188048738.1">
    <property type="nucleotide sequence ID" value="NZ_JALNUB010000005.1"/>
</dbReference>
<dbReference type="AlphaFoldDB" id="A0A9X2BQ15"/>
<dbReference type="Pfam" id="PF25601">
    <property type="entry name" value="AAA_lid_14"/>
    <property type="match status" value="1"/>
</dbReference>
<feature type="domain" description="Sigma-54 factor interaction" evidence="5">
    <location>
        <begin position="13"/>
        <end position="242"/>
    </location>
</feature>
<dbReference type="Gene3D" id="3.40.50.300">
    <property type="entry name" value="P-loop containing nucleotide triphosphate hydrolases"/>
    <property type="match status" value="1"/>
</dbReference>
<dbReference type="Pfam" id="PF02954">
    <property type="entry name" value="HTH_8"/>
    <property type="match status" value="1"/>
</dbReference>
<dbReference type="SUPFAM" id="SSF52540">
    <property type="entry name" value="P-loop containing nucleoside triphosphate hydrolases"/>
    <property type="match status" value="1"/>
</dbReference>
<dbReference type="Gene3D" id="1.10.8.60">
    <property type="match status" value="1"/>
</dbReference>
<dbReference type="CDD" id="cd00009">
    <property type="entry name" value="AAA"/>
    <property type="match status" value="1"/>
</dbReference>
<dbReference type="PROSITE" id="PS00676">
    <property type="entry name" value="SIGMA54_INTERACT_2"/>
    <property type="match status" value="1"/>
</dbReference>
<dbReference type="PROSITE" id="PS50045">
    <property type="entry name" value="SIGMA54_INTERACT_4"/>
    <property type="match status" value="1"/>
</dbReference>
<dbReference type="GO" id="GO:0043565">
    <property type="term" value="F:sequence-specific DNA binding"/>
    <property type="evidence" value="ECO:0007669"/>
    <property type="project" value="InterPro"/>
</dbReference>
<dbReference type="Pfam" id="PF00158">
    <property type="entry name" value="Sigma54_activat"/>
    <property type="match status" value="1"/>
</dbReference>
<dbReference type="InterPro" id="IPR025662">
    <property type="entry name" value="Sigma_54_int_dom_ATP-bd_1"/>
</dbReference>
<organism evidence="6 7">
    <name type="scientific">Flavobacterium pygoscelis</name>
    <dbReference type="NCBI Taxonomy" id="2893176"/>
    <lineage>
        <taxon>Bacteria</taxon>
        <taxon>Pseudomonadati</taxon>
        <taxon>Bacteroidota</taxon>
        <taxon>Flavobacteriia</taxon>
        <taxon>Flavobacteriales</taxon>
        <taxon>Flavobacteriaceae</taxon>
        <taxon>Flavobacterium</taxon>
    </lineage>
</organism>
<dbReference type="GO" id="GO:0005524">
    <property type="term" value="F:ATP binding"/>
    <property type="evidence" value="ECO:0007669"/>
    <property type="project" value="UniProtKB-KW"/>
</dbReference>
<dbReference type="SMART" id="SM00382">
    <property type="entry name" value="AAA"/>
    <property type="match status" value="1"/>
</dbReference>
<evidence type="ECO:0000256" key="1">
    <source>
        <dbReference type="ARBA" id="ARBA00022741"/>
    </source>
</evidence>
<dbReference type="Gene3D" id="1.10.10.60">
    <property type="entry name" value="Homeodomain-like"/>
    <property type="match status" value="1"/>
</dbReference>
<keyword evidence="3" id="KW-0805">Transcription regulation</keyword>
<gene>
    <name evidence="6" type="ORF">MW871_08935</name>
</gene>
<evidence type="ECO:0000259" key="5">
    <source>
        <dbReference type="PROSITE" id="PS50045"/>
    </source>
</evidence>
<dbReference type="InterPro" id="IPR002197">
    <property type="entry name" value="HTH_Fis"/>
</dbReference>
<dbReference type="PROSITE" id="PS00675">
    <property type="entry name" value="SIGMA54_INTERACT_1"/>
    <property type="match status" value="1"/>
</dbReference>
<dbReference type="InterPro" id="IPR002078">
    <property type="entry name" value="Sigma_54_int"/>
</dbReference>
<protein>
    <submittedName>
        <fullName evidence="6">Sigma-54 dependent transcriptional regulator</fullName>
    </submittedName>
</protein>
<name>A0A9X2BQ15_9FLAO</name>
<evidence type="ECO:0000313" key="7">
    <source>
        <dbReference type="Proteomes" id="UP001139260"/>
    </source>
</evidence>
<reference evidence="6" key="1">
    <citation type="submission" date="2022-04" db="EMBL/GenBank/DDBJ databases">
        <title>Flavobacterium pygoscelis sp. nov. isolated from Chinstrap chick (Pygoscelis antarcticus).</title>
        <authorList>
            <person name="Irgang R."/>
            <person name="Poblete-Morales M."/>
            <person name="Avendano-Herrera R."/>
        </authorList>
    </citation>
    <scope>NUCLEOTIDE SEQUENCE</scope>
    <source>
        <strain evidence="6">I-SCBP12n</strain>
    </source>
</reference>
<dbReference type="PANTHER" id="PTHR32071:SF121">
    <property type="entry name" value="SIGMA L-DEPENDENT TRANSCRIPTIONAL REGULATOR YQIR-RELATED"/>
    <property type="match status" value="1"/>
</dbReference>
<dbReference type="SUPFAM" id="SSF46689">
    <property type="entry name" value="Homeodomain-like"/>
    <property type="match status" value="1"/>
</dbReference>